<dbReference type="Proteomes" id="UP000295043">
    <property type="component" value="Unassembled WGS sequence"/>
</dbReference>
<proteinExistence type="inferred from homology"/>
<dbReference type="GO" id="GO:0003941">
    <property type="term" value="F:L-serine ammonia-lyase activity"/>
    <property type="evidence" value="ECO:0007669"/>
    <property type="project" value="TreeGrafter"/>
</dbReference>
<dbReference type="EMBL" id="SLVU01000031">
    <property type="protein sequence ID" value="TCN19302.1"/>
    <property type="molecule type" value="Genomic_DNA"/>
</dbReference>
<dbReference type="InterPro" id="IPR000634">
    <property type="entry name" value="Ser/Thr_deHydtase_PyrdxlP-BS"/>
</dbReference>
<keyword evidence="4" id="KW-0456">Lyase</keyword>
<dbReference type="AlphaFoldDB" id="A0A4R2B1D5"/>
<dbReference type="GO" id="GO:0006565">
    <property type="term" value="P:L-serine catabolic process"/>
    <property type="evidence" value="ECO:0007669"/>
    <property type="project" value="TreeGrafter"/>
</dbReference>
<dbReference type="RefSeq" id="WP_132081241.1">
    <property type="nucleotide sequence ID" value="NZ_SLVU01000031.1"/>
</dbReference>
<dbReference type="Pfam" id="PF00291">
    <property type="entry name" value="PALP"/>
    <property type="match status" value="1"/>
</dbReference>
<name>A0A4R2B1D5_9HYPH</name>
<evidence type="ECO:0000313" key="7">
    <source>
        <dbReference type="Proteomes" id="UP000295043"/>
    </source>
</evidence>
<gene>
    <name evidence="6" type="ORF">EV184_13149</name>
</gene>
<evidence type="ECO:0000256" key="3">
    <source>
        <dbReference type="ARBA" id="ARBA00022898"/>
    </source>
</evidence>
<protein>
    <submittedName>
        <fullName evidence="6">Threonine dehydratase</fullName>
    </submittedName>
</protein>
<keyword evidence="3" id="KW-0663">Pyridoxal phosphate</keyword>
<dbReference type="PANTHER" id="PTHR48078:SF6">
    <property type="entry name" value="L-THREONINE DEHYDRATASE CATABOLIC TDCB"/>
    <property type="match status" value="1"/>
</dbReference>
<dbReference type="GO" id="GO:0030170">
    <property type="term" value="F:pyridoxal phosphate binding"/>
    <property type="evidence" value="ECO:0007669"/>
    <property type="project" value="InterPro"/>
</dbReference>
<dbReference type="InterPro" id="IPR001926">
    <property type="entry name" value="TrpB-like_PALP"/>
</dbReference>
<evidence type="ECO:0000256" key="1">
    <source>
        <dbReference type="ARBA" id="ARBA00001933"/>
    </source>
</evidence>
<comment type="caution">
    <text evidence="6">The sequence shown here is derived from an EMBL/GenBank/DDBJ whole genome shotgun (WGS) entry which is preliminary data.</text>
</comment>
<dbReference type="PANTHER" id="PTHR48078">
    <property type="entry name" value="THREONINE DEHYDRATASE, MITOCHONDRIAL-RELATED"/>
    <property type="match status" value="1"/>
</dbReference>
<evidence type="ECO:0000256" key="2">
    <source>
        <dbReference type="ARBA" id="ARBA00010869"/>
    </source>
</evidence>
<evidence type="ECO:0000313" key="6">
    <source>
        <dbReference type="EMBL" id="TCN19302.1"/>
    </source>
</evidence>
<reference evidence="6 7" key="1">
    <citation type="submission" date="2019-03" db="EMBL/GenBank/DDBJ databases">
        <title>Genomic Encyclopedia of Type Strains, Phase IV (KMG-V): Genome sequencing to study the core and pangenomes of soil and plant-associated prokaryotes.</title>
        <authorList>
            <person name="Whitman W."/>
        </authorList>
    </citation>
    <scope>NUCLEOTIDE SEQUENCE [LARGE SCALE GENOMIC DNA]</scope>
    <source>
        <strain evidence="6 7">23C40</strain>
    </source>
</reference>
<dbReference type="GO" id="GO:0004794">
    <property type="term" value="F:threonine deaminase activity"/>
    <property type="evidence" value="ECO:0007669"/>
    <property type="project" value="TreeGrafter"/>
</dbReference>
<dbReference type="InterPro" id="IPR050147">
    <property type="entry name" value="Ser/Thr_Dehydratase"/>
</dbReference>
<accession>A0A4R2B1D5</accession>
<dbReference type="CDD" id="cd01562">
    <property type="entry name" value="Thr-dehyd"/>
    <property type="match status" value="1"/>
</dbReference>
<dbReference type="PROSITE" id="PS00165">
    <property type="entry name" value="DEHYDRATASE_SER_THR"/>
    <property type="match status" value="1"/>
</dbReference>
<comment type="similarity">
    <text evidence="2">Belongs to the serine/threonine dehydratase family.</text>
</comment>
<dbReference type="GO" id="GO:0006567">
    <property type="term" value="P:L-threonine catabolic process"/>
    <property type="evidence" value="ECO:0007669"/>
    <property type="project" value="TreeGrafter"/>
</dbReference>
<organism evidence="6 7">
    <name type="scientific">Sinorhizobium americanum</name>
    <dbReference type="NCBI Taxonomy" id="194963"/>
    <lineage>
        <taxon>Bacteria</taxon>
        <taxon>Pseudomonadati</taxon>
        <taxon>Pseudomonadota</taxon>
        <taxon>Alphaproteobacteria</taxon>
        <taxon>Hyphomicrobiales</taxon>
        <taxon>Rhizobiaceae</taxon>
        <taxon>Sinorhizobium/Ensifer group</taxon>
        <taxon>Sinorhizobium</taxon>
    </lineage>
</organism>
<dbReference type="Gene3D" id="3.40.50.1100">
    <property type="match status" value="2"/>
</dbReference>
<feature type="domain" description="Tryptophan synthase beta chain-like PALP" evidence="5">
    <location>
        <begin position="29"/>
        <end position="317"/>
    </location>
</feature>
<dbReference type="GO" id="GO:0009097">
    <property type="term" value="P:isoleucine biosynthetic process"/>
    <property type="evidence" value="ECO:0007669"/>
    <property type="project" value="TreeGrafter"/>
</dbReference>
<dbReference type="InterPro" id="IPR036052">
    <property type="entry name" value="TrpB-like_PALP_sf"/>
</dbReference>
<evidence type="ECO:0000256" key="4">
    <source>
        <dbReference type="ARBA" id="ARBA00023239"/>
    </source>
</evidence>
<sequence length="339" mass="35557">MTVQPPLDHFEPTADSIQAARDRIGKYAVRTPILESQELNRLVGGRVLIKPENLQRSGSFKLRGALNRALQLNAAQRDCGIVTWSSGNHGLAISFVARELGIRATVLMPYDAPKTKVEGVRQNGASVRLYDKTKEDREEIGAQIAAESGAVIVPPYDDPYVITGQATLGAEIAHQAAEIGVSLDVALFSCSGGGLVSGAACGVHTLMPRAAIYSVEAAGFDGMALSLAAGEPRKTPALATSICDALLVPAPGKLTFPICRKHLAGGLSVDDDEVKEAIRFAYRDLKLVVEPGGAVALAALLAGKLEITGKIAAILVSGGNVDSDKLANYLTTVSEPEHA</sequence>
<dbReference type="FunFam" id="3.40.50.1100:FF:000005">
    <property type="entry name" value="Threonine dehydratase catabolic"/>
    <property type="match status" value="1"/>
</dbReference>
<comment type="cofactor">
    <cofactor evidence="1">
        <name>pyridoxal 5'-phosphate</name>
        <dbReference type="ChEBI" id="CHEBI:597326"/>
    </cofactor>
</comment>
<dbReference type="SUPFAM" id="SSF53686">
    <property type="entry name" value="Tryptophan synthase beta subunit-like PLP-dependent enzymes"/>
    <property type="match status" value="1"/>
</dbReference>
<evidence type="ECO:0000259" key="5">
    <source>
        <dbReference type="Pfam" id="PF00291"/>
    </source>
</evidence>